<feature type="compositionally biased region" description="Basic residues" evidence="2">
    <location>
        <begin position="383"/>
        <end position="392"/>
    </location>
</feature>
<dbReference type="EMBL" id="CAXAMN010027880">
    <property type="protein sequence ID" value="CAK9113523.1"/>
    <property type="molecule type" value="Genomic_DNA"/>
</dbReference>
<keyword evidence="5" id="KW-1185">Reference proteome</keyword>
<feature type="region of interest" description="Disordered" evidence="2">
    <location>
        <begin position="348"/>
        <end position="399"/>
    </location>
</feature>
<evidence type="ECO:0000259" key="3">
    <source>
        <dbReference type="PROSITE" id="PS51898"/>
    </source>
</evidence>
<organism evidence="4 5">
    <name type="scientific">Durusdinium trenchii</name>
    <dbReference type="NCBI Taxonomy" id="1381693"/>
    <lineage>
        <taxon>Eukaryota</taxon>
        <taxon>Sar</taxon>
        <taxon>Alveolata</taxon>
        <taxon>Dinophyceae</taxon>
        <taxon>Suessiales</taxon>
        <taxon>Symbiodiniaceae</taxon>
        <taxon>Durusdinium</taxon>
    </lineage>
</organism>
<evidence type="ECO:0000313" key="5">
    <source>
        <dbReference type="Proteomes" id="UP001642484"/>
    </source>
</evidence>
<keyword evidence="1" id="KW-0233">DNA recombination</keyword>
<evidence type="ECO:0000313" key="4">
    <source>
        <dbReference type="EMBL" id="CAK9113523.1"/>
    </source>
</evidence>
<name>A0ABP0SMM6_9DINO</name>
<feature type="compositionally biased region" description="Basic and acidic residues" evidence="2">
    <location>
        <begin position="348"/>
        <end position="371"/>
    </location>
</feature>
<reference evidence="4 5" key="1">
    <citation type="submission" date="2024-02" db="EMBL/GenBank/DDBJ databases">
        <authorList>
            <person name="Chen Y."/>
            <person name="Shah S."/>
            <person name="Dougan E. K."/>
            <person name="Thang M."/>
            <person name="Chan C."/>
        </authorList>
    </citation>
    <scope>NUCLEOTIDE SEQUENCE [LARGE SCALE GENOMIC DNA]</scope>
</reference>
<evidence type="ECO:0000256" key="2">
    <source>
        <dbReference type="SAM" id="MobiDB-lite"/>
    </source>
</evidence>
<accession>A0ABP0SMM6</accession>
<dbReference type="Gene3D" id="1.10.443.10">
    <property type="entry name" value="Intergrase catalytic core"/>
    <property type="match status" value="1"/>
</dbReference>
<feature type="non-terminal residue" evidence="4">
    <location>
        <position position="1"/>
    </location>
</feature>
<proteinExistence type="predicted"/>
<dbReference type="Proteomes" id="UP001642484">
    <property type="component" value="Unassembled WGS sequence"/>
</dbReference>
<comment type="caution">
    <text evidence="4">The sequence shown here is derived from an EMBL/GenBank/DDBJ whole genome shotgun (WGS) entry which is preliminary data.</text>
</comment>
<dbReference type="SUPFAM" id="SSF56349">
    <property type="entry name" value="DNA breaking-rejoining enzymes"/>
    <property type="match status" value="1"/>
</dbReference>
<feature type="domain" description="Tyr recombinase" evidence="3">
    <location>
        <begin position="1115"/>
        <end position="1307"/>
    </location>
</feature>
<sequence length="1329" mass="149010">IPELQMLVEFAGDPNGLDFHHRILWYRVDRSTWIISTPDYDVYEEDFDGVTVVPLSRNSEYPGAYVGQMYIPRNQELMRSYLEMKRQADSLAVVRGCSDRPGVASGGDAAETGHWRIADVDSKRFGDIIPASDLADVTKNAILERNGARKRLHCVDGSIFTLEYVLDFDNWSNAKRPGLPGGDAGDLRLLGCTRLASGKRQLSLSQALESMSDSKFTDWPHRGPKAVKDFLESILQNGGDIMTYHSSFMRKSGLSENSAAAHEYKNLLTVLRLGISYDQVDPTNLASMEQVVRRTLEIQTAVRRNPKHPTFDAFDYNVRGNVDEVGGARASQYGEWIAEQQKAEAKALKSTREWREEQAADRRRANRGADKDDSDEDDSVGGVKKKKKKKGKGANGGGANADVFPLPVPLWLSRPTRLQSAVLQRLSSRVVASGACPKGLTPKSCFEDVIKSKDMYSLSQCNVAPFNIDLLKVTKTATVPKPATQLLPEVEARYLEQPDEFLIRSPAEIDRWCQLNPNFQPYWDETLRRDKAARYDLYRKLVAKSLLEFRRRIKAKVGLFFVWKSERKGIRMIVDARMPNGFHRQPPKTKLGGAAALAELDAYFEESDMPQLTEGYGGPVELPCSLFGCTGDVSDAFYQFSVESLADWFGLDDPVTAAEFGVSEVWDDELGRLDSVHPTEKLFPVFLGMPQGWAWALHFCNTAVEYGMSRAIPPTQFVKEGMPPPDLRQGPVGSVYVDNIGAFGVVEKVVATSFEKSVESLERAGFVLHEIDKASVEVVNVGIVLHRDELKIRHTRKRSWRLYLALKHVLQLRCITAEALRVVAGHIVHYFSLCRPGLSTLHHTYKFIYKWLDQRAHVIPGSVKRELRSVVGLVFQVEKDLAAPYADKVYCGDSSSYGFCFQWSPSSAQEQRDLFRFHERWRFVEVEEGIGLGLGTHHSWSAELDVPDIAYVKWLRKRLGLPAADSGALEPGQRGTSREGRRFQSVDLVGLVTAKARLQKVSDTLPGFLRRARIRKASTRKAYDDSWSQFLSYCVSVNLLTAATSKFISMSQLDQSLEAFGESLFLAGSSKYLLTCALQNCNIQYPQWPTSARSNYPLTKAAKKGWGNLEPGASRDPCPYEVACWIAYYMVTQGLVFHAAAVMLSFDTYVRPGKICGLKHSNIIPPSRGVNKRYQQWTLLLNPHEMMEPSKTGQFNDSLMVGMKGREWVGTLLGKLYTKHAGTTDGPIFPFSLNNLEGEFRNAVRSLKITKLKLSPHCLRHGGASHDYFVGNSTLPDIQQRGCWATFDSVRRYSKHGRVSKQLSLLSPSQQQAAKQACAELPHLLLRQF</sequence>
<evidence type="ECO:0000256" key="1">
    <source>
        <dbReference type="ARBA" id="ARBA00023172"/>
    </source>
</evidence>
<dbReference type="PROSITE" id="PS51898">
    <property type="entry name" value="TYR_RECOMBINASE"/>
    <property type="match status" value="1"/>
</dbReference>
<protein>
    <recommendedName>
        <fullName evidence="3">Tyr recombinase domain-containing protein</fullName>
    </recommendedName>
</protein>
<gene>
    <name evidence="4" type="ORF">CCMP2556_LOCUS52540</name>
</gene>
<dbReference type="InterPro" id="IPR013762">
    <property type="entry name" value="Integrase-like_cat_sf"/>
</dbReference>
<dbReference type="InterPro" id="IPR002104">
    <property type="entry name" value="Integrase_catalytic"/>
</dbReference>
<dbReference type="InterPro" id="IPR011010">
    <property type="entry name" value="DNA_brk_join_enz"/>
</dbReference>